<gene>
    <name evidence="1" type="ORF">JCM17846_27280</name>
</gene>
<dbReference type="InterPro" id="IPR022344">
    <property type="entry name" value="GTA_major-tail"/>
</dbReference>
<organism evidence="1 2">
    <name type="scientific">Iodidimonas nitroreducens</name>
    <dbReference type="NCBI Taxonomy" id="1236968"/>
    <lineage>
        <taxon>Bacteria</taxon>
        <taxon>Pseudomonadati</taxon>
        <taxon>Pseudomonadota</taxon>
        <taxon>Alphaproteobacteria</taxon>
        <taxon>Iodidimonadales</taxon>
        <taxon>Iodidimonadaceae</taxon>
        <taxon>Iodidimonas</taxon>
    </lineage>
</organism>
<proteinExistence type="predicted"/>
<dbReference type="Proteomes" id="UP000324996">
    <property type="component" value="Unassembled WGS sequence"/>
</dbReference>
<accession>A0A5A7NDP4</accession>
<evidence type="ECO:0000313" key="1">
    <source>
        <dbReference type="EMBL" id="GER05046.1"/>
    </source>
</evidence>
<name>A0A5A7NDP4_9PROT</name>
<dbReference type="Pfam" id="PF06199">
    <property type="entry name" value="Phage_tail_2"/>
    <property type="match status" value="1"/>
</dbReference>
<dbReference type="InterPro" id="IPR011855">
    <property type="entry name" value="Phgtail_TP901_1"/>
</dbReference>
<dbReference type="NCBIfam" id="NF047353">
    <property type="entry name" value="tube_lmo2291"/>
    <property type="match status" value="1"/>
</dbReference>
<keyword evidence="2" id="KW-1185">Reference proteome</keyword>
<dbReference type="AlphaFoldDB" id="A0A5A7NDP4"/>
<evidence type="ECO:0000313" key="2">
    <source>
        <dbReference type="Proteomes" id="UP000324996"/>
    </source>
</evidence>
<dbReference type="EMBL" id="BKCN01000016">
    <property type="protein sequence ID" value="GER05046.1"/>
    <property type="molecule type" value="Genomic_DNA"/>
</dbReference>
<protein>
    <submittedName>
        <fullName evidence="1">Phage major tail protein, TP901-1 family</fullName>
    </submittedName>
</protein>
<dbReference type="PRINTS" id="PR01996">
    <property type="entry name" value="MTP1FAMILY"/>
</dbReference>
<dbReference type="RefSeq" id="WP_042087431.1">
    <property type="nucleotide sequence ID" value="NZ_BKCN01000016.1"/>
</dbReference>
<dbReference type="NCBIfam" id="TIGR02126">
    <property type="entry name" value="phgtail_TP901_1"/>
    <property type="match status" value="1"/>
</dbReference>
<sequence>MTAESGRGFLVKISNGETPPVFSTLAGLRSTSLSINSTAVDITNKDSGGWRELLGGAGVRRLTLSGSGVFTNSAAESILRSQALTGSVSAYQVIFENGEQFTGQFQITALDYSGDHNGERTYSLSMESSGPISFTVAP</sequence>
<reference evidence="1 2" key="1">
    <citation type="submission" date="2019-09" db="EMBL/GenBank/DDBJ databases">
        <title>NBRP : Genome information of microbial organism related human and environment.</title>
        <authorList>
            <person name="Hattori M."/>
            <person name="Oshima K."/>
            <person name="Inaba H."/>
            <person name="Suda W."/>
            <person name="Sakamoto M."/>
            <person name="Iino T."/>
            <person name="Kitahara M."/>
            <person name="Oshida Y."/>
            <person name="Iida T."/>
            <person name="Kudo T."/>
            <person name="Itoh T."/>
            <person name="Ohkuma M."/>
        </authorList>
    </citation>
    <scope>NUCLEOTIDE SEQUENCE [LARGE SCALE GENOMIC DNA]</scope>
    <source>
        <strain evidence="1 2">Q-1</strain>
    </source>
</reference>
<comment type="caution">
    <text evidence="1">The sequence shown here is derived from an EMBL/GenBank/DDBJ whole genome shotgun (WGS) entry which is preliminary data.</text>
</comment>